<sequence>MKTALTVAALVVLCMASGNFASAEPPPTRPTLSEDEKTAGWKLLFDGVSTTGWRGLGTDGVPKCWVVEDGCLKCLGGTKDANDLIAADQYENFELAFEWRFPKTKGNSGVKYRVQEKKGAGYAFGPEFQCMNDPGVTDIHASGALYDLFAPQGKKLVPQGEFNQSRIVVRGNHWEHWLNGVKVVEVEFGSEAMTAALAKSHFRNTDWGKKPLGYIALQNHHNEVLFRNIKIRVLPTDTPK</sequence>
<gene>
    <name evidence="3" type="ORF">FRUB_06176</name>
</gene>
<dbReference type="AlphaFoldDB" id="A0A225DHF1"/>
<dbReference type="RefSeq" id="WP_202974058.1">
    <property type="nucleotide sequence ID" value="NZ_NIDE01000011.1"/>
</dbReference>
<proteinExistence type="predicted"/>
<feature type="chain" id="PRO_5012466001" evidence="1">
    <location>
        <begin position="24"/>
        <end position="240"/>
    </location>
</feature>
<reference evidence="4" key="1">
    <citation type="submission" date="2017-06" db="EMBL/GenBank/DDBJ databases">
        <title>Genome analysis of Fimbriiglobus ruber SP5, the first member of the order Planctomycetales with confirmed chitinolytic capability.</title>
        <authorList>
            <person name="Ravin N.V."/>
            <person name="Rakitin A.L."/>
            <person name="Ivanova A.A."/>
            <person name="Beletsky A.V."/>
            <person name="Kulichevskaya I.S."/>
            <person name="Mardanov A.V."/>
            <person name="Dedysh S.N."/>
        </authorList>
    </citation>
    <scope>NUCLEOTIDE SEQUENCE [LARGE SCALE GENOMIC DNA]</scope>
    <source>
        <strain evidence="4">SP5</strain>
    </source>
</reference>
<keyword evidence="4" id="KW-1185">Reference proteome</keyword>
<evidence type="ECO:0000313" key="3">
    <source>
        <dbReference type="EMBL" id="OWK39094.1"/>
    </source>
</evidence>
<evidence type="ECO:0000313" key="4">
    <source>
        <dbReference type="Proteomes" id="UP000214646"/>
    </source>
</evidence>
<feature type="domain" description="3-keto-alpha-glucoside-1,2-lyase/3-keto-2-hydroxy-glucal hydratase" evidence="2">
    <location>
        <begin position="40"/>
        <end position="232"/>
    </location>
</feature>
<dbReference type="EMBL" id="NIDE01000011">
    <property type="protein sequence ID" value="OWK39094.1"/>
    <property type="molecule type" value="Genomic_DNA"/>
</dbReference>
<keyword evidence="3" id="KW-0378">Hydrolase</keyword>
<dbReference type="GO" id="GO:0016787">
    <property type="term" value="F:hydrolase activity"/>
    <property type="evidence" value="ECO:0007669"/>
    <property type="project" value="UniProtKB-KW"/>
</dbReference>
<evidence type="ECO:0000259" key="2">
    <source>
        <dbReference type="Pfam" id="PF06439"/>
    </source>
</evidence>
<feature type="signal peptide" evidence="1">
    <location>
        <begin position="1"/>
        <end position="23"/>
    </location>
</feature>
<dbReference type="InterPro" id="IPR010496">
    <property type="entry name" value="AL/BT2_dom"/>
</dbReference>
<keyword evidence="1" id="KW-0732">Signal</keyword>
<dbReference type="Gene3D" id="2.60.120.560">
    <property type="entry name" value="Exo-inulinase, domain 1"/>
    <property type="match status" value="1"/>
</dbReference>
<dbReference type="Proteomes" id="UP000214646">
    <property type="component" value="Unassembled WGS sequence"/>
</dbReference>
<protein>
    <submittedName>
        <fullName evidence="3">Putative secreted glycosyl hydrolase</fullName>
    </submittedName>
</protein>
<name>A0A225DHF1_9BACT</name>
<dbReference type="Pfam" id="PF06439">
    <property type="entry name" value="3keto-disac_hyd"/>
    <property type="match status" value="1"/>
</dbReference>
<organism evidence="3 4">
    <name type="scientific">Fimbriiglobus ruber</name>
    <dbReference type="NCBI Taxonomy" id="1908690"/>
    <lineage>
        <taxon>Bacteria</taxon>
        <taxon>Pseudomonadati</taxon>
        <taxon>Planctomycetota</taxon>
        <taxon>Planctomycetia</taxon>
        <taxon>Gemmatales</taxon>
        <taxon>Gemmataceae</taxon>
        <taxon>Fimbriiglobus</taxon>
    </lineage>
</organism>
<evidence type="ECO:0000256" key="1">
    <source>
        <dbReference type="SAM" id="SignalP"/>
    </source>
</evidence>
<comment type="caution">
    <text evidence="3">The sequence shown here is derived from an EMBL/GenBank/DDBJ whole genome shotgun (WGS) entry which is preliminary data.</text>
</comment>
<accession>A0A225DHF1</accession>